<evidence type="ECO:0000256" key="1">
    <source>
        <dbReference type="ARBA" id="ARBA00022603"/>
    </source>
</evidence>
<dbReference type="InterPro" id="IPR030390">
    <property type="entry name" value="MeTrfase_TrmA_AS"/>
</dbReference>
<dbReference type="SUPFAM" id="SSF50249">
    <property type="entry name" value="Nucleic acid-binding proteins"/>
    <property type="match status" value="1"/>
</dbReference>
<keyword evidence="8" id="KW-1185">Reference proteome</keyword>
<evidence type="ECO:0000256" key="3">
    <source>
        <dbReference type="ARBA" id="ARBA00022691"/>
    </source>
</evidence>
<dbReference type="PANTHER" id="PTHR11061">
    <property type="entry name" value="RNA M5U METHYLTRANSFERASE"/>
    <property type="match status" value="1"/>
</dbReference>
<feature type="binding site" evidence="4">
    <location>
        <position position="322"/>
    </location>
    <ligand>
        <name>S-adenosyl-L-methionine</name>
        <dbReference type="ChEBI" id="CHEBI:59789"/>
    </ligand>
</feature>
<reference evidence="7 8" key="1">
    <citation type="submission" date="2023-01" db="EMBL/GenBank/DDBJ databases">
        <title>Novel diversity within Roseofilum (Cyanobacteria; Desertifilaceae) from marine benthic mats with descriptions of four novel species.</title>
        <authorList>
            <person name="Wang Y."/>
            <person name="Berthold D.E."/>
            <person name="Hu J."/>
            <person name="Lefler F.W."/>
            <person name="Laughinghouse H.D. IV."/>
        </authorList>
    </citation>
    <scope>NUCLEOTIDE SEQUENCE [LARGE SCALE GENOMIC DNA]</scope>
    <source>
        <strain evidence="7 8">BLCC-M143</strain>
    </source>
</reference>
<comment type="caution">
    <text evidence="7">The sequence shown here is derived from an EMBL/GenBank/DDBJ whole genome shotgun (WGS) entry which is preliminary data.</text>
</comment>
<dbReference type="Gene3D" id="2.40.50.140">
    <property type="entry name" value="Nucleic acid-binding proteins"/>
    <property type="match status" value="1"/>
</dbReference>
<keyword evidence="2 4" id="KW-0808">Transferase</keyword>
<dbReference type="InterPro" id="IPR002792">
    <property type="entry name" value="TRAM_dom"/>
</dbReference>
<dbReference type="Gene3D" id="2.40.50.1070">
    <property type="match status" value="1"/>
</dbReference>
<dbReference type="CDD" id="cd02440">
    <property type="entry name" value="AdoMet_MTases"/>
    <property type="match status" value="1"/>
</dbReference>
<sequence>MLNKLKTDDGWQQGQIVELEIASLSDTGDGVGRVEGRVVFVPDSVPGDRLMVRLTQVKRQFARGAIAEIIVAGGDRIRPQCIVADKCGGCQWQHIDYGYQHQAKQGLVKEALTRIGQFSDPPVDLLLPNTRSLGYRNKVSYPLGISATGNVKAGYYQKSSHKIVNLNQCPVQDERLNPLLSGIKIDIQQAGWSIYNERTHRGLLRHLCLRIGERTGEILVTLVATSAKLPELENYAQQWLNDYPGLVGVCLNINPHKTNRIFADETQLVAGQPYLYEKFSGLTLQLGADTFFQVNTTATEALLEVILKQLNLSGMERAIDAYCGIGTLTLPLARHLEQIDGIEVQPEAIEQAQTNAQLNQIENANFHVGKVETILPKLEINPDLVILDPPRQGCHASVLNALLESLPQHIVYVSCKPSTLARDLKILCQSGTYRLVRVQPADFFPQTAHVEAVSFLEHQ</sequence>
<dbReference type="RefSeq" id="WP_283757307.1">
    <property type="nucleotide sequence ID" value="NZ_JAQOSQ010000003.1"/>
</dbReference>
<dbReference type="Gene3D" id="3.40.50.150">
    <property type="entry name" value="Vaccinia Virus protein VP39"/>
    <property type="match status" value="1"/>
</dbReference>
<accession>A0ABT7BTZ6</accession>
<evidence type="ECO:0000313" key="7">
    <source>
        <dbReference type="EMBL" id="MDJ1182656.1"/>
    </source>
</evidence>
<name>A0ABT7BTZ6_9CYAN</name>
<dbReference type="GO" id="GO:0008168">
    <property type="term" value="F:methyltransferase activity"/>
    <property type="evidence" value="ECO:0007669"/>
    <property type="project" value="UniProtKB-KW"/>
</dbReference>
<feature type="active site" evidence="5">
    <location>
        <position position="415"/>
    </location>
</feature>
<feature type="active site" description="Nucleophile" evidence="4">
    <location>
        <position position="415"/>
    </location>
</feature>
<evidence type="ECO:0000256" key="4">
    <source>
        <dbReference type="PROSITE-ProRule" id="PRU01024"/>
    </source>
</evidence>
<dbReference type="InterPro" id="IPR025714">
    <property type="entry name" value="Methyltranfer_dom"/>
</dbReference>
<dbReference type="PROSITE" id="PS51687">
    <property type="entry name" value="SAM_MT_RNA_M5U"/>
    <property type="match status" value="1"/>
</dbReference>
<evidence type="ECO:0000313" key="8">
    <source>
        <dbReference type="Proteomes" id="UP001232992"/>
    </source>
</evidence>
<protein>
    <submittedName>
        <fullName evidence="7">23S rRNA (Uracil(1939)-C(5))-methyltransferase RlmD</fullName>
        <ecNumber evidence="7">2.1.1.190</ecNumber>
    </submittedName>
</protein>
<evidence type="ECO:0000256" key="2">
    <source>
        <dbReference type="ARBA" id="ARBA00022679"/>
    </source>
</evidence>
<dbReference type="PROSITE" id="PS50926">
    <property type="entry name" value="TRAM"/>
    <property type="match status" value="1"/>
</dbReference>
<dbReference type="Pfam" id="PF01938">
    <property type="entry name" value="TRAM"/>
    <property type="match status" value="1"/>
</dbReference>
<dbReference type="SUPFAM" id="SSF53335">
    <property type="entry name" value="S-adenosyl-L-methionine-dependent methyltransferases"/>
    <property type="match status" value="1"/>
</dbReference>
<proteinExistence type="inferred from homology"/>
<feature type="domain" description="TRAM" evidence="6">
    <location>
        <begin position="10"/>
        <end position="68"/>
    </location>
</feature>
<gene>
    <name evidence="7" type="primary">rlmD</name>
    <name evidence="7" type="ORF">PMH09_05560</name>
</gene>
<dbReference type="EC" id="2.1.1.190" evidence="7"/>
<dbReference type="InterPro" id="IPR010280">
    <property type="entry name" value="U5_MeTrfase_fam"/>
</dbReference>
<keyword evidence="3 4" id="KW-0949">S-adenosyl-L-methionine</keyword>
<feature type="binding site" evidence="4">
    <location>
        <position position="343"/>
    </location>
    <ligand>
        <name>S-adenosyl-L-methionine</name>
        <dbReference type="ChEBI" id="CHEBI:59789"/>
    </ligand>
</feature>
<dbReference type="Proteomes" id="UP001232992">
    <property type="component" value="Unassembled WGS sequence"/>
</dbReference>
<organism evidence="7 8">
    <name type="scientific">Roseofilum casamattae BLCC-M143</name>
    <dbReference type="NCBI Taxonomy" id="3022442"/>
    <lineage>
        <taxon>Bacteria</taxon>
        <taxon>Bacillati</taxon>
        <taxon>Cyanobacteriota</taxon>
        <taxon>Cyanophyceae</taxon>
        <taxon>Desertifilales</taxon>
        <taxon>Desertifilaceae</taxon>
        <taxon>Roseofilum</taxon>
        <taxon>Roseofilum casamattae</taxon>
    </lineage>
</organism>
<dbReference type="InterPro" id="IPR029063">
    <property type="entry name" value="SAM-dependent_MTases_sf"/>
</dbReference>
<evidence type="ECO:0000256" key="5">
    <source>
        <dbReference type="PROSITE-ProRule" id="PRU10015"/>
    </source>
</evidence>
<dbReference type="PANTHER" id="PTHR11061:SF30">
    <property type="entry name" value="TRNA (URACIL(54)-C(5))-METHYLTRANSFERASE"/>
    <property type="match status" value="1"/>
</dbReference>
<feature type="binding site" evidence="4">
    <location>
        <position position="293"/>
    </location>
    <ligand>
        <name>S-adenosyl-L-methionine</name>
        <dbReference type="ChEBI" id="CHEBI:59789"/>
    </ligand>
</feature>
<evidence type="ECO:0000259" key="6">
    <source>
        <dbReference type="PROSITE" id="PS50926"/>
    </source>
</evidence>
<dbReference type="GO" id="GO:0032259">
    <property type="term" value="P:methylation"/>
    <property type="evidence" value="ECO:0007669"/>
    <property type="project" value="UniProtKB-KW"/>
</dbReference>
<dbReference type="InterPro" id="IPR012340">
    <property type="entry name" value="NA-bd_OB-fold"/>
</dbReference>
<dbReference type="NCBIfam" id="TIGR00479">
    <property type="entry name" value="rumA"/>
    <property type="match status" value="1"/>
</dbReference>
<dbReference type="Pfam" id="PF13847">
    <property type="entry name" value="Methyltransf_31"/>
    <property type="match status" value="1"/>
</dbReference>
<dbReference type="PROSITE" id="PS01230">
    <property type="entry name" value="TRMA_1"/>
    <property type="match status" value="1"/>
</dbReference>
<keyword evidence="1 4" id="KW-0489">Methyltransferase</keyword>
<dbReference type="EMBL" id="JAQOSQ010000003">
    <property type="protein sequence ID" value="MDJ1182656.1"/>
    <property type="molecule type" value="Genomic_DNA"/>
</dbReference>
<comment type="similarity">
    <text evidence="4">Belongs to the class I-like SAM-binding methyltransferase superfamily. RNA M5U methyltransferase family.</text>
</comment>
<feature type="binding site" evidence="4">
    <location>
        <position position="388"/>
    </location>
    <ligand>
        <name>S-adenosyl-L-methionine</name>
        <dbReference type="ChEBI" id="CHEBI:59789"/>
    </ligand>
</feature>